<proteinExistence type="predicted"/>
<evidence type="ECO:0000313" key="2">
    <source>
        <dbReference type="Proteomes" id="UP000004169"/>
    </source>
</evidence>
<evidence type="ECO:0000313" key="1">
    <source>
        <dbReference type="EMBL" id="CCG41149.1"/>
    </source>
</evidence>
<reference evidence="1 2" key="1">
    <citation type="journal article" date="2012" name="J. Bacteriol.">
        <title>Draft Genome Sequence of the Purple Photosynthetic Bacterium Phaeospirillum molischianum DSM120, a Particularly Versatile Bacterium.</title>
        <authorList>
            <person name="Duquesne K."/>
            <person name="Prima V."/>
            <person name="Ji B."/>
            <person name="Rouy Z."/>
            <person name="Medigue C."/>
            <person name="Talla E."/>
            <person name="Sturgis J.N."/>
        </authorList>
    </citation>
    <scope>NUCLEOTIDE SEQUENCE [LARGE SCALE GENOMIC DNA]</scope>
    <source>
        <strain evidence="2">DSM120</strain>
    </source>
</reference>
<accession>H8FS11</accession>
<dbReference type="Proteomes" id="UP000004169">
    <property type="component" value="Unassembled WGS sequence"/>
</dbReference>
<sequence>MERHFACTACGHCCVGVLPLTLDEAIAHAGRFPLAVLLTPVRQGHRSFAITTRLGATIRLDRRRDLAVRISPVSYLPAAMACPERDPGGLCAIHPTKPLRCRTMPFYPQRDETDQAAMLVPRPGWACDVSTAAPAVYRDKTILDRAAFDAELRALADQATRLRAFAENLVATVPNILDKLVAAAANPVGGDLLVGFAPLLRQLDGVDRAEFAQRQRPVLAAFVERTASDPALAAFHRHYAAGLRDMERLARP</sequence>
<dbReference type="OrthoDB" id="7500397at2"/>
<gene>
    <name evidence="1" type="ORF">PHAMO_260016</name>
</gene>
<protein>
    <submittedName>
        <fullName evidence="1">Uncharacterized protein</fullName>
    </submittedName>
</protein>
<dbReference type="eggNOG" id="COG0727">
    <property type="taxonomic scope" value="Bacteria"/>
</dbReference>
<keyword evidence="2" id="KW-1185">Reference proteome</keyword>
<dbReference type="EMBL" id="CAHP01000019">
    <property type="protein sequence ID" value="CCG41149.1"/>
    <property type="molecule type" value="Genomic_DNA"/>
</dbReference>
<comment type="caution">
    <text evidence="1">The sequence shown here is derived from an EMBL/GenBank/DDBJ whole genome shotgun (WGS) entry which is preliminary data.</text>
</comment>
<name>H8FS11_MAGML</name>
<dbReference type="AlphaFoldDB" id="H8FS11"/>
<organism evidence="1 2">
    <name type="scientific">Magnetospirillum molischianum DSM 120</name>
    <dbReference type="NCBI Taxonomy" id="1150626"/>
    <lineage>
        <taxon>Bacteria</taxon>
        <taxon>Pseudomonadati</taxon>
        <taxon>Pseudomonadota</taxon>
        <taxon>Alphaproteobacteria</taxon>
        <taxon>Rhodospirillales</taxon>
        <taxon>Rhodospirillaceae</taxon>
        <taxon>Magnetospirillum</taxon>
    </lineage>
</organism>
<dbReference type="RefSeq" id="WP_002727993.1">
    <property type="nucleotide sequence ID" value="NZ_CAHP01000019.1"/>
</dbReference>
<dbReference type="STRING" id="1150626.PHAMO_260016"/>